<dbReference type="OrthoDB" id="8452208at2"/>
<accession>A0A369UHL5</accession>
<dbReference type="RefSeq" id="WP_114847208.1">
    <property type="nucleotide sequence ID" value="NZ_JBHSPE010000025.1"/>
</dbReference>
<evidence type="ECO:0008006" key="3">
    <source>
        <dbReference type="Google" id="ProtNLM"/>
    </source>
</evidence>
<dbReference type="InterPro" id="IPR037883">
    <property type="entry name" value="Knr4/Smi1-like_sf"/>
</dbReference>
<dbReference type="Proteomes" id="UP000253782">
    <property type="component" value="Unassembled WGS sequence"/>
</dbReference>
<evidence type="ECO:0000313" key="1">
    <source>
        <dbReference type="EMBL" id="RDD80061.1"/>
    </source>
</evidence>
<keyword evidence="2" id="KW-1185">Reference proteome</keyword>
<sequence length="182" mass="20487">METLETLRNLFDEVLAVNSEPEALPGLSRQTIEQVFTDLKLTPPGILVCLYEWHNGIEYLDAFMSFLPLERAVSIYRGYQALTDRLGFWGWKSSQFPILDENGDIQLCIDCSSGELVSVCLENDDSTRQVAAHYEPYVEAMAQLFRQKAYAYEEAGGCINADAIAWRGIAQAYGVKESWLAT</sequence>
<protein>
    <recommendedName>
        <fullName evidence="3">SMI1/KNR4 family protein</fullName>
    </recommendedName>
</protein>
<dbReference type="AlphaFoldDB" id="A0A369UHL5"/>
<gene>
    <name evidence="1" type="ORF">DVJ77_19510</name>
</gene>
<dbReference type="EMBL" id="QQAH01000022">
    <property type="protein sequence ID" value="RDD80061.1"/>
    <property type="molecule type" value="Genomic_DNA"/>
</dbReference>
<name>A0A369UHL5_9GAMM</name>
<proteinExistence type="predicted"/>
<dbReference type="Gene3D" id="3.40.1580.10">
    <property type="entry name" value="SMI1/KNR4-like"/>
    <property type="match status" value="1"/>
</dbReference>
<organism evidence="1 2">
    <name type="scientific">Dyella tabacisoli</name>
    <dbReference type="NCBI Taxonomy" id="2282381"/>
    <lineage>
        <taxon>Bacteria</taxon>
        <taxon>Pseudomonadati</taxon>
        <taxon>Pseudomonadota</taxon>
        <taxon>Gammaproteobacteria</taxon>
        <taxon>Lysobacterales</taxon>
        <taxon>Rhodanobacteraceae</taxon>
        <taxon>Dyella</taxon>
    </lineage>
</organism>
<evidence type="ECO:0000313" key="2">
    <source>
        <dbReference type="Proteomes" id="UP000253782"/>
    </source>
</evidence>
<comment type="caution">
    <text evidence="1">The sequence shown here is derived from an EMBL/GenBank/DDBJ whole genome shotgun (WGS) entry which is preliminary data.</text>
</comment>
<reference evidence="1 2" key="1">
    <citation type="submission" date="2018-07" db="EMBL/GenBank/DDBJ databases">
        <title>Dyella tabacisoli L4-6T, whole genome shotgun sequence.</title>
        <authorList>
            <person name="Zhou X.-K."/>
            <person name="Li W.-J."/>
            <person name="Duan Y.-Q."/>
        </authorList>
    </citation>
    <scope>NUCLEOTIDE SEQUENCE [LARGE SCALE GENOMIC DNA]</scope>
    <source>
        <strain evidence="1 2">L4-6</strain>
    </source>
</reference>